<feature type="region of interest" description="Disordered" evidence="1">
    <location>
        <begin position="240"/>
        <end position="280"/>
    </location>
</feature>
<feature type="compositionally biased region" description="Basic and acidic residues" evidence="1">
    <location>
        <begin position="552"/>
        <end position="567"/>
    </location>
</feature>
<feature type="compositionally biased region" description="Basic and acidic residues" evidence="1">
    <location>
        <begin position="585"/>
        <end position="599"/>
    </location>
</feature>
<feature type="compositionally biased region" description="Basic and acidic residues" evidence="1">
    <location>
        <begin position="431"/>
        <end position="450"/>
    </location>
</feature>
<feature type="compositionally biased region" description="Polar residues" evidence="1">
    <location>
        <begin position="255"/>
        <end position="267"/>
    </location>
</feature>
<feature type="region of interest" description="Disordered" evidence="1">
    <location>
        <begin position="410"/>
        <end position="612"/>
    </location>
</feature>
<sequence length="985" mass="104750">MILWGYGVQPNTTSCSNNGHGPTAISSSQLALNHAGLIAAGACSEMQFSQVLLSCGSGATAARALNSVLENLDGHAASIESALPALQSSCGPFLPTASLSQFNISQLQQLQQLQQLNAQSGNAFQQLHPILLPSAEQWADSEARCKPLVCFDFFKANAEHLVGASGGDALQAQAIQTQKRSAMFANSDVLEQLQLANHIINNQSTPILGVNCSEGQVPTLGQHVPSSQCFSSLESPSQVVPSDSLQGNAAAHSPFAQTSVASPQLAGTPSPIPGTPQPAGYENAPENTVCLKGSLCPASRSICCSQQVVRSHGQLQSGCVALRGSFCCEDIQCSEKSCSSIECGLTNVAPAVNPTPTNFSIAVSPQTPSVTFGGNFVQSNSPQNGFLASSASSSPMNLRSVCGTPTPSIASTCSELSTRSRAGSISASRSEGLEEKKQAFEHRFDPESPKDNSSNISKKKKSKSVSVSELSPEELKDKRSRQAQKARMARKKETPEKRKRRLAKLAAYAAERRRNESEEERERRLQDMRERQKKRVQQKKKLQQQIGGRLNRSSDTDDSQRCQKPSEDFALEDAAAGRKIPGSESADKKTHSPVEREMPARTSSVSSTPAASPPLVVPSLQQLVTVLAGGVGAVGGVDPAFTVTQVVAQVAPGSTTLSTRVARLRPILPKPQETAQTAGETKTKALGLKDIGPAARSPGRTAETTLMPPMGNPQQPHLGYPTPSTLSSCSSPAHSQLSDFDIPSPLSISDRSTPLEFSPTGAHDLDSPRSACGAAKRSLPRPQRTNESAVTHKDCLVPRDADFPPSRSKTTFMQVDFQQSQNASSEFLTAPSTAEFPIESAPTASSQQHRAPSDDHVNLDELGYTPLREVMSPSDAEATVRCLREGLQTPPPSDCNEDTQQLPPSQILSSHHSHSVHSLNFQPTSGQMDPAPGFESLLCPTPGLADHHGSALPAHHDSHQSQDQANILQNAIFLSQLNMPSEYGN</sequence>
<feature type="compositionally biased region" description="Basic residues" evidence="1">
    <location>
        <begin position="478"/>
        <end position="490"/>
    </location>
</feature>
<dbReference type="GeneID" id="114828299"/>
<proteinExistence type="predicted"/>
<dbReference type="KEGG" id="goe:114828299"/>
<feature type="region of interest" description="Disordered" evidence="1">
    <location>
        <begin position="886"/>
        <end position="935"/>
    </location>
</feature>
<dbReference type="RefSeq" id="XP_028967714.1">
    <property type="nucleotide sequence ID" value="XM_029111881.1"/>
</dbReference>
<feature type="region of interest" description="Disordered" evidence="1">
    <location>
        <begin position="690"/>
        <end position="789"/>
    </location>
</feature>
<feature type="compositionally biased region" description="Low complexity" evidence="1">
    <location>
        <begin position="417"/>
        <end position="430"/>
    </location>
</feature>
<evidence type="ECO:0000313" key="3">
    <source>
        <dbReference type="RefSeq" id="XP_028967714.1"/>
    </source>
</evidence>
<gene>
    <name evidence="3" type="primary">LOC114828299</name>
</gene>
<feature type="compositionally biased region" description="Basic residues" evidence="1">
    <location>
        <begin position="531"/>
        <end position="542"/>
    </location>
</feature>
<reference evidence="3" key="1">
    <citation type="submission" date="2025-08" db="UniProtKB">
        <authorList>
            <consortium name="RefSeq"/>
        </authorList>
    </citation>
    <scope>IDENTIFICATION</scope>
</reference>
<protein>
    <submittedName>
        <fullName evidence="3">Uncharacterized protein LOC114828299</fullName>
    </submittedName>
</protein>
<feature type="compositionally biased region" description="Low complexity" evidence="1">
    <location>
        <begin position="721"/>
        <end position="735"/>
    </location>
</feature>
<evidence type="ECO:0000256" key="1">
    <source>
        <dbReference type="SAM" id="MobiDB-lite"/>
    </source>
</evidence>
<feature type="compositionally biased region" description="Basic and acidic residues" evidence="1">
    <location>
        <begin position="510"/>
        <end position="530"/>
    </location>
</feature>
<accession>A0AAJ7SFJ9</accession>
<dbReference type="Proteomes" id="UP000694867">
    <property type="component" value="Unplaced"/>
</dbReference>
<organism evidence="2 3">
    <name type="scientific">Galendromus occidentalis</name>
    <name type="common">western predatory mite</name>
    <dbReference type="NCBI Taxonomy" id="34638"/>
    <lineage>
        <taxon>Eukaryota</taxon>
        <taxon>Metazoa</taxon>
        <taxon>Ecdysozoa</taxon>
        <taxon>Arthropoda</taxon>
        <taxon>Chelicerata</taxon>
        <taxon>Arachnida</taxon>
        <taxon>Acari</taxon>
        <taxon>Parasitiformes</taxon>
        <taxon>Mesostigmata</taxon>
        <taxon>Gamasina</taxon>
        <taxon>Phytoseioidea</taxon>
        <taxon>Phytoseiidae</taxon>
        <taxon>Typhlodrominae</taxon>
        <taxon>Galendromus</taxon>
    </lineage>
</organism>
<dbReference type="AlphaFoldDB" id="A0AAJ7SFJ9"/>
<keyword evidence="2" id="KW-1185">Reference proteome</keyword>
<name>A0AAJ7SFJ9_9ACAR</name>
<evidence type="ECO:0000313" key="2">
    <source>
        <dbReference type="Proteomes" id="UP000694867"/>
    </source>
</evidence>
<feature type="compositionally biased region" description="Polar residues" evidence="1">
    <location>
        <begin position="898"/>
        <end position="908"/>
    </location>
</feature>